<accession>A0A9N9PDA5</accession>
<protein>
    <submittedName>
        <fullName evidence="2">5632_t:CDS:1</fullName>
    </submittedName>
</protein>
<evidence type="ECO:0000313" key="2">
    <source>
        <dbReference type="EMBL" id="CAG8809520.1"/>
    </source>
</evidence>
<feature type="non-terminal residue" evidence="2">
    <location>
        <position position="59"/>
    </location>
</feature>
<reference evidence="2" key="1">
    <citation type="submission" date="2021-06" db="EMBL/GenBank/DDBJ databases">
        <authorList>
            <person name="Kallberg Y."/>
            <person name="Tangrot J."/>
            <person name="Rosling A."/>
        </authorList>
    </citation>
    <scope>NUCLEOTIDE SEQUENCE</scope>
    <source>
        <strain evidence="2">IN212</strain>
    </source>
</reference>
<evidence type="ECO:0000256" key="1">
    <source>
        <dbReference type="SAM" id="MobiDB-lite"/>
    </source>
</evidence>
<dbReference type="AlphaFoldDB" id="A0A9N9PDA5"/>
<feature type="compositionally biased region" description="Basic residues" evidence="1">
    <location>
        <begin position="48"/>
        <end position="59"/>
    </location>
</feature>
<dbReference type="EMBL" id="CAJVPZ010082885">
    <property type="protein sequence ID" value="CAG8809520.1"/>
    <property type="molecule type" value="Genomic_DNA"/>
</dbReference>
<sequence>ALNLAILNNSSEAFEELLQQFIKKQNKMSTESSEDSNNINNITDPIQHKGKGRPTNKRY</sequence>
<gene>
    <name evidence="2" type="ORF">RFULGI_LOCUS18601</name>
</gene>
<name>A0A9N9PDA5_9GLOM</name>
<comment type="caution">
    <text evidence="2">The sequence shown here is derived from an EMBL/GenBank/DDBJ whole genome shotgun (WGS) entry which is preliminary data.</text>
</comment>
<evidence type="ECO:0000313" key="3">
    <source>
        <dbReference type="Proteomes" id="UP000789396"/>
    </source>
</evidence>
<keyword evidence="3" id="KW-1185">Reference proteome</keyword>
<feature type="region of interest" description="Disordered" evidence="1">
    <location>
        <begin position="25"/>
        <end position="59"/>
    </location>
</feature>
<feature type="non-terminal residue" evidence="2">
    <location>
        <position position="1"/>
    </location>
</feature>
<organism evidence="2 3">
    <name type="scientific">Racocetra fulgida</name>
    <dbReference type="NCBI Taxonomy" id="60492"/>
    <lineage>
        <taxon>Eukaryota</taxon>
        <taxon>Fungi</taxon>
        <taxon>Fungi incertae sedis</taxon>
        <taxon>Mucoromycota</taxon>
        <taxon>Glomeromycotina</taxon>
        <taxon>Glomeromycetes</taxon>
        <taxon>Diversisporales</taxon>
        <taxon>Gigasporaceae</taxon>
        <taxon>Racocetra</taxon>
    </lineage>
</organism>
<proteinExistence type="predicted"/>
<dbReference type="Proteomes" id="UP000789396">
    <property type="component" value="Unassembled WGS sequence"/>
</dbReference>
<feature type="compositionally biased region" description="Low complexity" evidence="1">
    <location>
        <begin position="29"/>
        <end position="44"/>
    </location>
</feature>